<accession>A0ABT8UY47</accession>
<feature type="signal peptide" evidence="1">
    <location>
        <begin position="1"/>
        <end position="20"/>
    </location>
</feature>
<evidence type="ECO:0008006" key="4">
    <source>
        <dbReference type="Google" id="ProtNLM"/>
    </source>
</evidence>
<dbReference type="EMBL" id="JAUMJH010000029">
    <property type="protein sequence ID" value="MDO3657972.1"/>
    <property type="molecule type" value="Genomic_DNA"/>
</dbReference>
<evidence type="ECO:0000256" key="1">
    <source>
        <dbReference type="SAM" id="SignalP"/>
    </source>
</evidence>
<organism evidence="2 3">
    <name type="scientific">Acinetobacter genomosp. 15BJ</name>
    <dbReference type="NCBI Taxonomy" id="106651"/>
    <lineage>
        <taxon>Bacteria</taxon>
        <taxon>Pseudomonadati</taxon>
        <taxon>Pseudomonadota</taxon>
        <taxon>Gammaproteobacteria</taxon>
        <taxon>Moraxellales</taxon>
        <taxon>Moraxellaceae</taxon>
        <taxon>Acinetobacter</taxon>
    </lineage>
</organism>
<name>A0ABT8UY47_9GAMM</name>
<protein>
    <recommendedName>
        <fullName evidence="4">Lipoprotein</fullName>
    </recommendedName>
</protein>
<evidence type="ECO:0000313" key="2">
    <source>
        <dbReference type="EMBL" id="MDO3657972.1"/>
    </source>
</evidence>
<evidence type="ECO:0000313" key="3">
    <source>
        <dbReference type="Proteomes" id="UP001168902"/>
    </source>
</evidence>
<keyword evidence="3" id="KW-1185">Reference proteome</keyword>
<dbReference type="RefSeq" id="WP_302897558.1">
    <property type="nucleotide sequence ID" value="NZ_JAUMJH010000029.1"/>
</dbReference>
<feature type="chain" id="PRO_5046156110" description="Lipoprotein" evidence="1">
    <location>
        <begin position="21"/>
        <end position="296"/>
    </location>
</feature>
<proteinExistence type="predicted"/>
<dbReference type="Proteomes" id="UP001168902">
    <property type="component" value="Unassembled WGS sequence"/>
</dbReference>
<gene>
    <name evidence="2" type="ORF">Q3V53_12340</name>
</gene>
<keyword evidence="1" id="KW-0732">Signal</keyword>
<sequence>MMAKYNQLFFIFLIGLLLSACEPSSKARESQYMSNQQNYTLHLGLQGVQDFLKYTDGEVDSQPAGINFMTLNWNPPNLGKVRVEHGINSLELENIFSVMGSQFSDSLRDGIQIIDIDAGLTREEFVAPEQAYTAYVELIKKINQAGWKQYFYRFDARIAKEDNLKYILDRKEVIDPTHILSFKEWQEVFNKIPTKVFSYQLYSNGILLKFSIDQTAINEKKQEQYMLRYTIQTIRYDERNSISNFDQMNSQELEMAFQKMVEKNKLVRFSQEREAKQKGYKIDENYQDPDVWSYVK</sequence>
<dbReference type="PROSITE" id="PS51257">
    <property type="entry name" value="PROKAR_LIPOPROTEIN"/>
    <property type="match status" value="1"/>
</dbReference>
<reference evidence="2 3" key="1">
    <citation type="submission" date="2023-07" db="EMBL/GenBank/DDBJ databases">
        <title>A novel proteolytic Acinetobacter species.</title>
        <authorList>
            <person name="Nemec A."/>
            <person name="Radolfova-Krizova L."/>
        </authorList>
    </citation>
    <scope>NUCLEOTIDE SEQUENCE [LARGE SCALE GENOMIC DNA]</scope>
    <source>
        <strain evidence="2 3">NIPH 1865</strain>
    </source>
</reference>
<comment type="caution">
    <text evidence="2">The sequence shown here is derived from an EMBL/GenBank/DDBJ whole genome shotgun (WGS) entry which is preliminary data.</text>
</comment>